<comment type="caution">
    <text evidence="1">The sequence shown here is derived from an EMBL/GenBank/DDBJ whole genome shotgun (WGS) entry which is preliminary data.</text>
</comment>
<gene>
    <name evidence="1" type="ORF">EV182_003441</name>
</gene>
<dbReference type="EMBL" id="JAMZIH010006035">
    <property type="protein sequence ID" value="KAJ1674358.1"/>
    <property type="molecule type" value="Genomic_DNA"/>
</dbReference>
<organism evidence="1 2">
    <name type="scientific">Spiromyces aspiralis</name>
    <dbReference type="NCBI Taxonomy" id="68401"/>
    <lineage>
        <taxon>Eukaryota</taxon>
        <taxon>Fungi</taxon>
        <taxon>Fungi incertae sedis</taxon>
        <taxon>Zoopagomycota</taxon>
        <taxon>Kickxellomycotina</taxon>
        <taxon>Kickxellomycetes</taxon>
        <taxon>Kickxellales</taxon>
        <taxon>Kickxellaceae</taxon>
        <taxon>Spiromyces</taxon>
    </lineage>
</organism>
<evidence type="ECO:0000313" key="1">
    <source>
        <dbReference type="EMBL" id="KAJ1674358.1"/>
    </source>
</evidence>
<name>A0ACC1HF59_9FUNG</name>
<keyword evidence="2" id="KW-1185">Reference proteome</keyword>
<proteinExistence type="predicted"/>
<protein>
    <submittedName>
        <fullName evidence="1">Uncharacterized protein</fullName>
    </submittedName>
</protein>
<sequence length="135" mass="15302">LQQTTSSLNSLCKTFPRRYELTTMKDIDKAQDLISTEAIPFLYRQVEQLEEAIQLISSRHDDLNREVAHQKGAYMEFLEREKESLASQSLLRRIKTDIGEAQELLMELKTKSNSKAGTGKGEEGRELTGVVIATN</sequence>
<reference evidence="1" key="1">
    <citation type="submission" date="2022-06" db="EMBL/GenBank/DDBJ databases">
        <title>Phylogenomic reconstructions and comparative analyses of Kickxellomycotina fungi.</title>
        <authorList>
            <person name="Reynolds N.K."/>
            <person name="Stajich J.E."/>
            <person name="Barry K."/>
            <person name="Grigoriev I.V."/>
            <person name="Crous P."/>
            <person name="Smith M.E."/>
        </authorList>
    </citation>
    <scope>NUCLEOTIDE SEQUENCE</scope>
    <source>
        <strain evidence="1">RSA 2271</strain>
    </source>
</reference>
<feature type="non-terminal residue" evidence="1">
    <location>
        <position position="1"/>
    </location>
</feature>
<accession>A0ACC1HF59</accession>
<dbReference type="Proteomes" id="UP001145114">
    <property type="component" value="Unassembled WGS sequence"/>
</dbReference>
<evidence type="ECO:0000313" key="2">
    <source>
        <dbReference type="Proteomes" id="UP001145114"/>
    </source>
</evidence>